<dbReference type="RefSeq" id="WP_126341650.1">
    <property type="nucleotide sequence ID" value="NZ_CP041698.1"/>
</dbReference>
<reference evidence="14 18" key="3">
    <citation type="submission" date="2019-11" db="EMBL/GenBank/DDBJ databases">
        <title>Green- and brown-colored morphotypes of Chlorobia in the stratified aquatic ecosystems of Kandalaksha Gulf (White Sea): A model for study of the accessory genome evolution.</title>
        <authorList>
            <person name="Grouzdev D.S."/>
        </authorList>
    </citation>
    <scope>NUCLEOTIDE SEQUENCE [LARGE SCALE GENOMIC DNA]</scope>
    <source>
        <strain evidence="14 18">ZM</strain>
    </source>
</reference>
<dbReference type="GO" id="GO:0009435">
    <property type="term" value="P:NAD+ biosynthetic process"/>
    <property type="evidence" value="ECO:0007669"/>
    <property type="project" value="UniProtKB-UniRule"/>
</dbReference>
<dbReference type="Pfam" id="PF01467">
    <property type="entry name" value="CTP_transf_like"/>
    <property type="match status" value="1"/>
</dbReference>
<dbReference type="InterPro" id="IPR004821">
    <property type="entry name" value="Cyt_trans-like"/>
</dbReference>
<gene>
    <name evidence="11 15" type="primary">nadD</name>
    <name evidence="15" type="ORF">EKD02_01640</name>
    <name evidence="13" type="ORF">FP507_09680</name>
    <name evidence="14" type="ORF">GJ685_04170</name>
</gene>
<dbReference type="SUPFAM" id="SSF52374">
    <property type="entry name" value="Nucleotidylyl transferase"/>
    <property type="match status" value="1"/>
</dbReference>
<evidence type="ECO:0000313" key="16">
    <source>
        <dbReference type="Proteomes" id="UP000279908"/>
    </source>
</evidence>
<evidence type="ECO:0000313" key="18">
    <source>
        <dbReference type="Proteomes" id="UP000489351"/>
    </source>
</evidence>
<dbReference type="GO" id="GO:0005524">
    <property type="term" value="F:ATP binding"/>
    <property type="evidence" value="ECO:0007669"/>
    <property type="project" value="UniProtKB-KW"/>
</dbReference>
<accession>A0A432AWJ5</accession>
<dbReference type="PANTHER" id="PTHR39321:SF3">
    <property type="entry name" value="PHOSPHOPANTETHEINE ADENYLYLTRANSFERASE"/>
    <property type="match status" value="1"/>
</dbReference>
<dbReference type="CDD" id="cd02165">
    <property type="entry name" value="NMNAT"/>
    <property type="match status" value="1"/>
</dbReference>
<reference evidence="15 16" key="1">
    <citation type="submission" date="2018-12" db="EMBL/GenBank/DDBJ databases">
        <authorList>
            <person name="Lunina O.N."/>
            <person name="Grouzdev D.S."/>
            <person name="Gorlenko V.M."/>
            <person name="Savvichev A.S."/>
        </authorList>
    </citation>
    <scope>NUCLEOTIDE SEQUENCE [LARGE SCALE GENOMIC DNA]</scope>
    <source>
        <strain evidence="15 16">BrKhr-17</strain>
    </source>
</reference>
<sequence>MHVGVLGGTFDPPHNGHLALALFARELLCVDRLILSVSDNPLKQRRSASDSQRKAMTELLCHELNRTGTFCDACGWELEQKRPSYTVNLLRFVRSLYPSASLSLLVGEDSWRNFGSWKSPEEIEELADVVVFARGAEHMTERPDAVSGIRFVEFSCPLSSTMLRGRIAEGQSVSSLLPSSIDRYIRREGLYGE</sequence>
<dbReference type="EC" id="2.7.7.18" evidence="11"/>
<reference evidence="13 17" key="2">
    <citation type="submission" date="2019-07" db="EMBL/GenBank/DDBJ databases">
        <title>Draft genome Sequence of Chlorobium phaeovibrioides sp. strain PhvTcv-s14, from the Phylum Chlorobi.</title>
        <authorList>
            <person name="Babenko V."/>
            <person name="Boldyreva D."/>
            <person name="Kanygina A."/>
            <person name="Selezneva O."/>
            <person name="Akopiyan T."/>
            <person name="Lunina O."/>
        </authorList>
    </citation>
    <scope>NUCLEOTIDE SEQUENCE [LARGE SCALE GENOMIC DNA]</scope>
    <source>
        <strain evidence="13 17">GrTcv12</strain>
    </source>
</reference>
<evidence type="ECO:0000256" key="10">
    <source>
        <dbReference type="ARBA" id="ARBA00048721"/>
    </source>
</evidence>
<organism evidence="15 16">
    <name type="scientific">Chlorobium phaeovibrioides</name>
    <dbReference type="NCBI Taxonomy" id="1094"/>
    <lineage>
        <taxon>Bacteria</taxon>
        <taxon>Pseudomonadati</taxon>
        <taxon>Chlorobiota</taxon>
        <taxon>Chlorobiia</taxon>
        <taxon>Chlorobiales</taxon>
        <taxon>Chlorobiaceae</taxon>
        <taxon>Chlorobium/Pelodictyon group</taxon>
        <taxon>Chlorobium</taxon>
    </lineage>
</organism>
<keyword evidence="8 11" id="KW-0067">ATP-binding</keyword>
<dbReference type="InterPro" id="IPR005248">
    <property type="entry name" value="NadD/NMNAT"/>
</dbReference>
<dbReference type="EMBL" id="WUBZ01000009">
    <property type="protein sequence ID" value="MWV54260.1"/>
    <property type="molecule type" value="Genomic_DNA"/>
</dbReference>
<feature type="domain" description="Cytidyltransferase-like" evidence="12">
    <location>
        <begin position="5"/>
        <end position="165"/>
    </location>
</feature>
<keyword evidence="7 11" id="KW-0547">Nucleotide-binding</keyword>
<evidence type="ECO:0000256" key="7">
    <source>
        <dbReference type="ARBA" id="ARBA00022741"/>
    </source>
</evidence>
<keyword evidence="6 11" id="KW-0548">Nucleotidyltransferase</keyword>
<dbReference type="Gene3D" id="3.40.50.620">
    <property type="entry name" value="HUPs"/>
    <property type="match status" value="1"/>
</dbReference>
<dbReference type="NCBIfam" id="TIGR00482">
    <property type="entry name" value="nicotinate (nicotinamide) nucleotide adenylyltransferase"/>
    <property type="match status" value="1"/>
</dbReference>
<comment type="caution">
    <text evidence="15">The sequence shown here is derived from an EMBL/GenBank/DDBJ whole genome shotgun (WGS) entry which is preliminary data.</text>
</comment>
<keyword evidence="4 11" id="KW-0662">Pyridine nucleotide biosynthesis</keyword>
<evidence type="ECO:0000256" key="6">
    <source>
        <dbReference type="ARBA" id="ARBA00022695"/>
    </source>
</evidence>
<evidence type="ECO:0000256" key="9">
    <source>
        <dbReference type="ARBA" id="ARBA00023027"/>
    </source>
</evidence>
<evidence type="ECO:0000259" key="12">
    <source>
        <dbReference type="Pfam" id="PF01467"/>
    </source>
</evidence>
<proteinExistence type="inferred from homology"/>
<evidence type="ECO:0000256" key="2">
    <source>
        <dbReference type="ARBA" id="ARBA00005019"/>
    </source>
</evidence>
<keyword evidence="18" id="KW-1185">Reference proteome</keyword>
<comment type="pathway">
    <text evidence="2 11">Cofactor biosynthesis; NAD(+) biosynthesis; deamido-NAD(+) from nicotinate D-ribonucleotide: step 1/1.</text>
</comment>
<keyword evidence="9 11" id="KW-0520">NAD</keyword>
<evidence type="ECO:0000313" key="13">
    <source>
        <dbReference type="EMBL" id="KAA6233265.1"/>
    </source>
</evidence>
<dbReference type="AlphaFoldDB" id="A0A432AWJ5"/>
<dbReference type="EMBL" id="RXYK01000002">
    <property type="protein sequence ID" value="RTY39405.1"/>
    <property type="molecule type" value="Genomic_DNA"/>
</dbReference>
<evidence type="ECO:0000256" key="8">
    <source>
        <dbReference type="ARBA" id="ARBA00022840"/>
    </source>
</evidence>
<dbReference type="NCBIfam" id="TIGR00125">
    <property type="entry name" value="cyt_tran_rel"/>
    <property type="match status" value="1"/>
</dbReference>
<comment type="function">
    <text evidence="1 11">Catalyzes the reversible adenylation of nicotinate mononucleotide (NaMN) to nicotinic acid adenine dinucleotide (NaAD).</text>
</comment>
<dbReference type="Proteomes" id="UP000279908">
    <property type="component" value="Unassembled WGS sequence"/>
</dbReference>
<name>A0A432AWJ5_CHLPH</name>
<comment type="similarity">
    <text evidence="3 11">Belongs to the NadD family.</text>
</comment>
<protein>
    <recommendedName>
        <fullName evidence="11">Probable nicotinate-nucleotide adenylyltransferase</fullName>
        <ecNumber evidence="11">2.7.7.18</ecNumber>
    </recommendedName>
    <alternativeName>
        <fullName evidence="11">Deamido-NAD(+) diphosphorylase</fullName>
    </alternativeName>
    <alternativeName>
        <fullName evidence="11">Deamido-NAD(+) pyrophosphorylase</fullName>
    </alternativeName>
    <alternativeName>
        <fullName evidence="11">Nicotinate mononucleotide adenylyltransferase</fullName>
        <shortName evidence="11">NaMN adenylyltransferase</shortName>
    </alternativeName>
</protein>
<comment type="catalytic activity">
    <reaction evidence="10 11">
        <text>nicotinate beta-D-ribonucleotide + ATP + H(+) = deamido-NAD(+) + diphosphate</text>
        <dbReference type="Rhea" id="RHEA:22860"/>
        <dbReference type="ChEBI" id="CHEBI:15378"/>
        <dbReference type="ChEBI" id="CHEBI:30616"/>
        <dbReference type="ChEBI" id="CHEBI:33019"/>
        <dbReference type="ChEBI" id="CHEBI:57502"/>
        <dbReference type="ChEBI" id="CHEBI:58437"/>
        <dbReference type="EC" id="2.7.7.18"/>
    </reaction>
</comment>
<dbReference type="Proteomes" id="UP000327458">
    <property type="component" value="Unassembled WGS sequence"/>
</dbReference>
<keyword evidence="5 11" id="KW-0808">Transferase</keyword>
<evidence type="ECO:0000256" key="5">
    <source>
        <dbReference type="ARBA" id="ARBA00022679"/>
    </source>
</evidence>
<evidence type="ECO:0000256" key="4">
    <source>
        <dbReference type="ARBA" id="ARBA00022642"/>
    </source>
</evidence>
<dbReference type="InterPro" id="IPR014729">
    <property type="entry name" value="Rossmann-like_a/b/a_fold"/>
</dbReference>
<evidence type="ECO:0000313" key="15">
    <source>
        <dbReference type="EMBL" id="RTY39405.1"/>
    </source>
</evidence>
<evidence type="ECO:0000313" key="14">
    <source>
        <dbReference type="EMBL" id="MWV54260.1"/>
    </source>
</evidence>
<evidence type="ECO:0000313" key="17">
    <source>
        <dbReference type="Proteomes" id="UP000327458"/>
    </source>
</evidence>
<dbReference type="UniPathway" id="UPA00253">
    <property type="reaction ID" value="UER00332"/>
</dbReference>
<evidence type="ECO:0000256" key="11">
    <source>
        <dbReference type="HAMAP-Rule" id="MF_00244"/>
    </source>
</evidence>
<dbReference type="Proteomes" id="UP000489351">
    <property type="component" value="Unassembled WGS sequence"/>
</dbReference>
<dbReference type="PANTHER" id="PTHR39321">
    <property type="entry name" value="NICOTINATE-NUCLEOTIDE ADENYLYLTRANSFERASE-RELATED"/>
    <property type="match status" value="1"/>
</dbReference>
<dbReference type="HAMAP" id="MF_00244">
    <property type="entry name" value="NaMN_adenylyltr"/>
    <property type="match status" value="1"/>
</dbReference>
<dbReference type="GO" id="GO:0004515">
    <property type="term" value="F:nicotinate-nucleotide adenylyltransferase activity"/>
    <property type="evidence" value="ECO:0007669"/>
    <property type="project" value="UniProtKB-UniRule"/>
</dbReference>
<dbReference type="EMBL" id="VMRG01000001">
    <property type="protein sequence ID" value="KAA6233265.1"/>
    <property type="molecule type" value="Genomic_DNA"/>
</dbReference>
<evidence type="ECO:0000256" key="1">
    <source>
        <dbReference type="ARBA" id="ARBA00002324"/>
    </source>
</evidence>
<evidence type="ECO:0000256" key="3">
    <source>
        <dbReference type="ARBA" id="ARBA00009014"/>
    </source>
</evidence>